<dbReference type="PROSITE" id="PS51725">
    <property type="entry name" value="ABM"/>
    <property type="match status" value="1"/>
</dbReference>
<gene>
    <name evidence="2" type="ordered locus">CBUD_0851</name>
</gene>
<dbReference type="PANTHER" id="PTHR33336:SF3">
    <property type="entry name" value="ABM DOMAIN-CONTAINING PROTEIN"/>
    <property type="match status" value="1"/>
</dbReference>
<accession>A9KFE2</accession>
<sequence>MSKKYYTIIVFFKAKPGQELALKEFLTSIVDIALQSPDCIRHDLHQSLDDPGEFMFYENWIHKKAHEQHIARPEVKKWRSKLNDFLEKNYDASFWEII</sequence>
<proteinExistence type="predicted"/>
<dbReference type="Pfam" id="PF03992">
    <property type="entry name" value="ABM"/>
    <property type="match status" value="1"/>
</dbReference>
<dbReference type="SUPFAM" id="SSF54909">
    <property type="entry name" value="Dimeric alpha+beta barrel"/>
    <property type="match status" value="1"/>
</dbReference>
<dbReference type="KEGG" id="cbd:CBUD_0851"/>
<dbReference type="InterPro" id="IPR050744">
    <property type="entry name" value="AI-2_Isomerase_LsrG"/>
</dbReference>
<evidence type="ECO:0000259" key="1">
    <source>
        <dbReference type="PROSITE" id="PS51725"/>
    </source>
</evidence>
<evidence type="ECO:0000313" key="2">
    <source>
        <dbReference type="EMBL" id="ABS77148.1"/>
    </source>
</evidence>
<reference evidence="2 3" key="1">
    <citation type="journal article" date="2009" name="Infect. Immun.">
        <title>Comparative genomics reveal extensive transposon-mediated genomic plasticity and diversity among potential effector proteins within the genus Coxiella.</title>
        <authorList>
            <person name="Beare P.A."/>
            <person name="Unsworth N."/>
            <person name="Andoh M."/>
            <person name="Voth D.E."/>
            <person name="Omsland A."/>
            <person name="Gilk S.D."/>
            <person name="Williams K.P."/>
            <person name="Sobral B.W."/>
            <person name="Kupko J.J.III."/>
            <person name="Porcella S.F."/>
            <person name="Samuel J.E."/>
            <person name="Heinzen R.A."/>
        </authorList>
    </citation>
    <scope>NUCLEOTIDE SEQUENCE [LARGE SCALE GENOMIC DNA]</scope>
    <source>
        <strain evidence="2 3">Dugway 5J108-111</strain>
    </source>
</reference>
<organism evidence="2 3">
    <name type="scientific">Coxiella burnetii (strain Dugway 5J108-111)</name>
    <dbReference type="NCBI Taxonomy" id="434922"/>
    <lineage>
        <taxon>Bacteria</taxon>
        <taxon>Pseudomonadati</taxon>
        <taxon>Pseudomonadota</taxon>
        <taxon>Gammaproteobacteria</taxon>
        <taxon>Legionellales</taxon>
        <taxon>Coxiellaceae</taxon>
        <taxon>Coxiella</taxon>
    </lineage>
</organism>
<feature type="domain" description="ABM" evidence="1">
    <location>
        <begin position="6"/>
        <end position="94"/>
    </location>
</feature>
<evidence type="ECO:0000313" key="3">
    <source>
        <dbReference type="Proteomes" id="UP000008555"/>
    </source>
</evidence>
<dbReference type="InterPro" id="IPR007138">
    <property type="entry name" value="ABM_dom"/>
</dbReference>
<dbReference type="PANTHER" id="PTHR33336">
    <property type="entry name" value="QUINOL MONOOXYGENASE YGIN-RELATED"/>
    <property type="match status" value="1"/>
</dbReference>
<dbReference type="AlphaFoldDB" id="A9KFE2"/>
<dbReference type="EMBL" id="CP000733">
    <property type="protein sequence ID" value="ABS77148.1"/>
    <property type="molecule type" value="Genomic_DNA"/>
</dbReference>
<dbReference type="InterPro" id="IPR011008">
    <property type="entry name" value="Dimeric_a/b-barrel"/>
</dbReference>
<dbReference type="GO" id="GO:0003824">
    <property type="term" value="F:catalytic activity"/>
    <property type="evidence" value="ECO:0007669"/>
    <property type="project" value="TreeGrafter"/>
</dbReference>
<dbReference type="Proteomes" id="UP000008555">
    <property type="component" value="Chromosome"/>
</dbReference>
<dbReference type="Gene3D" id="3.30.70.100">
    <property type="match status" value="1"/>
</dbReference>
<name>A9KFE2_COXBN</name>
<protein>
    <recommendedName>
        <fullName evidence="1">ABM domain-containing protein</fullName>
    </recommendedName>
</protein>
<dbReference type="HOGENOM" id="CLU_131496_11_1_6"/>
<dbReference type="RefSeq" id="WP_011996786.1">
    <property type="nucleotide sequence ID" value="NC_009727.1"/>
</dbReference>